<protein>
    <recommendedName>
        <fullName evidence="3">PhoP regulatory network protein YrbL</fullName>
    </recommendedName>
</protein>
<dbReference type="PATRIC" id="fig|330734.3.peg.758"/>
<evidence type="ECO:0000313" key="1">
    <source>
        <dbReference type="EMBL" id="AKO51602.1"/>
    </source>
</evidence>
<dbReference type="Proteomes" id="UP000036406">
    <property type="component" value="Chromosome"/>
</dbReference>
<dbReference type="AlphaFoldDB" id="A0A0H4I957"/>
<dbReference type="Pfam" id="PF10707">
    <property type="entry name" value="YrbL-PhoP_reg"/>
    <property type="match status" value="1"/>
</dbReference>
<gene>
    <name evidence="1" type="ORF">ABA45_03495</name>
</gene>
<accession>A0A0H4I957</accession>
<dbReference type="STRING" id="330734.ABA45_03495"/>
<dbReference type="EMBL" id="CP011494">
    <property type="protein sequence ID" value="AKO51602.1"/>
    <property type="molecule type" value="Genomic_DNA"/>
</dbReference>
<dbReference type="RefSeq" id="WP_048384343.1">
    <property type="nucleotide sequence ID" value="NZ_CP011494.1"/>
</dbReference>
<dbReference type="InterPro" id="IPR019647">
    <property type="entry name" value="PhoP_reg_network_YrbL"/>
</dbReference>
<name>A0A0H4I957_9GAMM</name>
<keyword evidence="2" id="KW-1185">Reference proteome</keyword>
<evidence type="ECO:0000313" key="2">
    <source>
        <dbReference type="Proteomes" id="UP000036406"/>
    </source>
</evidence>
<reference evidence="1 2" key="1">
    <citation type="submission" date="2015-05" db="EMBL/GenBank/DDBJ databases">
        <title>Complete genome of Marinobacter psychrophilus strain 20041T isolated from sea-ice of the Canadian Basin.</title>
        <authorList>
            <person name="Song L."/>
            <person name="Ren L."/>
            <person name="Yu Y."/>
            <person name="Wang X."/>
        </authorList>
    </citation>
    <scope>NUCLEOTIDE SEQUENCE [LARGE SCALE GENOMIC DNA]</scope>
    <source>
        <strain evidence="1 2">20041</strain>
    </source>
</reference>
<evidence type="ECO:0008006" key="3">
    <source>
        <dbReference type="Google" id="ProtNLM"/>
    </source>
</evidence>
<organism evidence="1 2">
    <name type="scientific">Marinobacter psychrophilus</name>
    <dbReference type="NCBI Taxonomy" id="330734"/>
    <lineage>
        <taxon>Bacteria</taxon>
        <taxon>Pseudomonadati</taxon>
        <taxon>Pseudomonadota</taxon>
        <taxon>Gammaproteobacteria</taxon>
        <taxon>Pseudomonadales</taxon>
        <taxon>Marinobacteraceae</taxon>
        <taxon>Marinobacter</taxon>
    </lineage>
</organism>
<dbReference type="KEGG" id="mpq:ABA45_03495"/>
<sequence>MLNLDGLTPFAQGYNRFCFIHPKDPNVCLKVIRSENIELRFHRQSVLKKCLGRKRLNDNRQEMAAYRQSAIKSLVAAGEPCPAWNHLPEFFGSVSTSMGPANASELIRCADGIIAPTLEDLLKKNGYTQPLKDAVNRFTQWLKIHGILTRNLLPHNLVISDRSGTLELFLVDGLGAPSVQNQMARMTRWRNHYISRKNQRFEQRILWEAQGRNTSWEDFQKTE</sequence>
<proteinExistence type="predicted"/>